<evidence type="ECO:0000313" key="2">
    <source>
        <dbReference type="EMBL" id="CDY29578.1"/>
    </source>
</evidence>
<organism evidence="2 3">
    <name type="scientific">Brassica napus</name>
    <name type="common">Rape</name>
    <dbReference type="NCBI Taxonomy" id="3708"/>
    <lineage>
        <taxon>Eukaryota</taxon>
        <taxon>Viridiplantae</taxon>
        <taxon>Streptophyta</taxon>
        <taxon>Embryophyta</taxon>
        <taxon>Tracheophyta</taxon>
        <taxon>Spermatophyta</taxon>
        <taxon>Magnoliopsida</taxon>
        <taxon>eudicotyledons</taxon>
        <taxon>Gunneridae</taxon>
        <taxon>Pentapetalae</taxon>
        <taxon>rosids</taxon>
        <taxon>malvids</taxon>
        <taxon>Brassicales</taxon>
        <taxon>Brassicaceae</taxon>
        <taxon>Brassiceae</taxon>
        <taxon>Brassica</taxon>
    </lineage>
</organism>
<reference evidence="2 3" key="1">
    <citation type="journal article" date="2014" name="Science">
        <title>Plant genetics. Early allopolyploid evolution in the post-Neolithic Brassica napus oilseed genome.</title>
        <authorList>
            <person name="Chalhoub B."/>
            <person name="Denoeud F."/>
            <person name="Liu S."/>
            <person name="Parkin I.A."/>
            <person name="Tang H."/>
            <person name="Wang X."/>
            <person name="Chiquet J."/>
            <person name="Belcram H."/>
            <person name="Tong C."/>
            <person name="Samans B."/>
            <person name="Correa M."/>
            <person name="Da Silva C."/>
            <person name="Just J."/>
            <person name="Falentin C."/>
            <person name="Koh C.S."/>
            <person name="Le Clainche I."/>
            <person name="Bernard M."/>
            <person name="Bento P."/>
            <person name="Noel B."/>
            <person name="Labadie K."/>
            <person name="Alberti A."/>
            <person name="Charles M."/>
            <person name="Arnaud D."/>
            <person name="Guo H."/>
            <person name="Daviaud C."/>
            <person name="Alamery S."/>
            <person name="Jabbari K."/>
            <person name="Zhao M."/>
            <person name="Edger P.P."/>
            <person name="Chelaifa H."/>
            <person name="Tack D."/>
            <person name="Lassalle G."/>
            <person name="Mestiri I."/>
            <person name="Schnel N."/>
            <person name="Le Paslier M.C."/>
            <person name="Fan G."/>
            <person name="Renault V."/>
            <person name="Bayer P.E."/>
            <person name="Golicz A.A."/>
            <person name="Manoli S."/>
            <person name="Lee T.H."/>
            <person name="Thi V.H."/>
            <person name="Chalabi S."/>
            <person name="Hu Q."/>
            <person name="Fan C."/>
            <person name="Tollenaere R."/>
            <person name="Lu Y."/>
            <person name="Battail C."/>
            <person name="Shen J."/>
            <person name="Sidebottom C.H."/>
            <person name="Wang X."/>
            <person name="Canaguier A."/>
            <person name="Chauveau A."/>
            <person name="Berard A."/>
            <person name="Deniot G."/>
            <person name="Guan M."/>
            <person name="Liu Z."/>
            <person name="Sun F."/>
            <person name="Lim Y.P."/>
            <person name="Lyons E."/>
            <person name="Town C.D."/>
            <person name="Bancroft I."/>
            <person name="Wang X."/>
            <person name="Meng J."/>
            <person name="Ma J."/>
            <person name="Pires J.C."/>
            <person name="King G.J."/>
            <person name="Brunel D."/>
            <person name="Delourme R."/>
            <person name="Renard M."/>
            <person name="Aury J.M."/>
            <person name="Adams K.L."/>
            <person name="Batley J."/>
            <person name="Snowdon R.J."/>
            <person name="Tost J."/>
            <person name="Edwards D."/>
            <person name="Zhou Y."/>
            <person name="Hua W."/>
            <person name="Sharpe A.G."/>
            <person name="Paterson A.H."/>
            <person name="Guan C."/>
            <person name="Wincker P."/>
        </authorList>
    </citation>
    <scope>NUCLEOTIDE SEQUENCE [LARGE SCALE GENOMIC DNA]</scope>
    <source>
        <strain evidence="3">cv. Darmor-bzh</strain>
    </source>
</reference>
<proteinExistence type="predicted"/>
<dbReference type="Proteomes" id="UP000028999">
    <property type="component" value="Unassembled WGS sequence"/>
</dbReference>
<reference evidence="1" key="3">
    <citation type="submission" date="2021-01" db="EMBL/GenBank/DDBJ databases">
        <authorList>
            <consortium name="Genoscope - CEA"/>
            <person name="William W."/>
        </authorList>
    </citation>
    <scope>NUCLEOTIDE SEQUENCE</scope>
</reference>
<dbReference type="EMBL" id="LK032239">
    <property type="protein sequence ID" value="CDY29578.1"/>
    <property type="molecule type" value="Genomic_DNA"/>
</dbReference>
<dbReference type="STRING" id="3708.A0A078GYD4"/>
<dbReference type="AlphaFoldDB" id="A0A078GYD4"/>
<dbReference type="Proteomes" id="UP001295469">
    <property type="component" value="Chromosome A03"/>
</dbReference>
<reference evidence="2" key="2">
    <citation type="submission" date="2014-06" db="EMBL/GenBank/DDBJ databases">
        <authorList>
            <person name="Genoscope - CEA"/>
        </authorList>
    </citation>
    <scope>NUCLEOTIDE SEQUENCE</scope>
</reference>
<name>A0A078GYD4_BRANA</name>
<dbReference type="EMBL" id="HG994357">
    <property type="protein sequence ID" value="CAF2133546.1"/>
    <property type="molecule type" value="Genomic_DNA"/>
</dbReference>
<evidence type="ECO:0000313" key="1">
    <source>
        <dbReference type="EMBL" id="CAF2133546.1"/>
    </source>
</evidence>
<dbReference type="Gramene" id="CDY29578">
    <property type="protein sequence ID" value="CDY29578"/>
    <property type="gene ID" value="GSBRNA2T00043303001"/>
</dbReference>
<dbReference type="PaxDb" id="3708-A0A078GYD4"/>
<dbReference type="PANTHER" id="PTHR33526:SF40">
    <property type="entry name" value="(RAPE) HYPOTHETICAL PROTEIN"/>
    <property type="match status" value="1"/>
</dbReference>
<dbReference type="PANTHER" id="PTHR33526">
    <property type="entry name" value="OS07G0123800 PROTEIN"/>
    <property type="match status" value="1"/>
</dbReference>
<protein>
    <submittedName>
        <fullName evidence="1">(rape) hypothetical protein</fullName>
    </submittedName>
    <submittedName>
        <fullName evidence="2">BnaA03g54230D protein</fullName>
    </submittedName>
</protein>
<gene>
    <name evidence="2" type="primary">BnaA03g54230D</name>
    <name evidence="1" type="ORF">DARMORV10_A03P65480.1</name>
    <name evidence="2" type="ORF">GSBRNA2T00043303001</name>
</gene>
<evidence type="ECO:0000313" key="3">
    <source>
        <dbReference type="Proteomes" id="UP000028999"/>
    </source>
</evidence>
<sequence>MSTKKESRLRKYMKVPIKMVVKARDLYIQSMNQLSSHDLGGAMSLGIPVCSVSSLSRSLSASHSQNSARSIEDRVAELVRSASARSTTADTCHGPSTKLRKAKSVRSCDDHHRFERIDETSPLINFGRNHKMTQRSKSYSVAKYTYALQ</sequence>
<keyword evidence="3" id="KW-1185">Reference proteome</keyword>
<accession>A0A078GYD4</accession>